<name>A0ABV0W416_9TELE</name>
<sequence length="190" mass="22385">MKLSLIYIHIYKKNILNKNVNKYLYENMEIVSECGGRKRSKVDMEAQLMFGLRSFFIYILFFRDDFSFLGSNLRFPLQQTPLGPTAKGRPSCKRGVGHLLLIYPSRGRQQTRTKQRKKKETNALHFELLAFTLHCCCPPLPKETRGRTRELSKRETKPKDDLTDYIMTEETLPDVFDRQSVQQEYTDVFF</sequence>
<protein>
    <submittedName>
        <fullName evidence="1">Uncharacterized protein</fullName>
    </submittedName>
</protein>
<keyword evidence="2" id="KW-1185">Reference proteome</keyword>
<reference evidence="1 2" key="1">
    <citation type="submission" date="2021-06" db="EMBL/GenBank/DDBJ databases">
        <authorList>
            <person name="Palmer J.M."/>
        </authorList>
    </citation>
    <scope>NUCLEOTIDE SEQUENCE [LARGE SCALE GENOMIC DNA]</scope>
    <source>
        <strain evidence="1 2">XR_2019</strain>
        <tissue evidence="1">Muscle</tissue>
    </source>
</reference>
<dbReference type="EMBL" id="JAHRIM010030082">
    <property type="protein sequence ID" value="MEQ2264265.1"/>
    <property type="molecule type" value="Genomic_DNA"/>
</dbReference>
<accession>A0ABV0W416</accession>
<evidence type="ECO:0000313" key="2">
    <source>
        <dbReference type="Proteomes" id="UP001444071"/>
    </source>
</evidence>
<proteinExistence type="predicted"/>
<organism evidence="1 2">
    <name type="scientific">Xenotaenia resolanae</name>
    <dbReference type="NCBI Taxonomy" id="208358"/>
    <lineage>
        <taxon>Eukaryota</taxon>
        <taxon>Metazoa</taxon>
        <taxon>Chordata</taxon>
        <taxon>Craniata</taxon>
        <taxon>Vertebrata</taxon>
        <taxon>Euteleostomi</taxon>
        <taxon>Actinopterygii</taxon>
        <taxon>Neopterygii</taxon>
        <taxon>Teleostei</taxon>
        <taxon>Neoteleostei</taxon>
        <taxon>Acanthomorphata</taxon>
        <taxon>Ovalentaria</taxon>
        <taxon>Atherinomorphae</taxon>
        <taxon>Cyprinodontiformes</taxon>
        <taxon>Goodeidae</taxon>
        <taxon>Xenotaenia</taxon>
    </lineage>
</organism>
<evidence type="ECO:0000313" key="1">
    <source>
        <dbReference type="EMBL" id="MEQ2264265.1"/>
    </source>
</evidence>
<gene>
    <name evidence="1" type="ORF">XENORESO_016453</name>
</gene>
<dbReference type="Proteomes" id="UP001444071">
    <property type="component" value="Unassembled WGS sequence"/>
</dbReference>
<comment type="caution">
    <text evidence="1">The sequence shown here is derived from an EMBL/GenBank/DDBJ whole genome shotgun (WGS) entry which is preliminary data.</text>
</comment>